<dbReference type="Pfam" id="PF03483">
    <property type="entry name" value="B3_4"/>
    <property type="match status" value="1"/>
</dbReference>
<proteinExistence type="predicted"/>
<dbReference type="SUPFAM" id="SSF56037">
    <property type="entry name" value="PheT/TilS domain"/>
    <property type="match status" value="1"/>
</dbReference>
<sequence>MLYNFICPFIRFVDIYNSVSLEFGVPCGGEDVDMIKGAMRLTLAEGDEPFITLGSDENEPPYRGEIVYKDDEGAICRCWNWRESVRTMLTEDIHKAIFVIESVDGFNGVIIGEVLDVLRQRITDFLGGNVETALLTRDNSGYISLFLSNHERNIIISSKSCTMNTMGSNIIKNCRCVIRNRYYKP</sequence>
<dbReference type="EMBL" id="FMMM01000067">
    <property type="protein sequence ID" value="SCQ23088.1"/>
    <property type="molecule type" value="Genomic_DNA"/>
</dbReference>
<evidence type="ECO:0000313" key="3">
    <source>
        <dbReference type="Proteomes" id="UP000182057"/>
    </source>
</evidence>
<evidence type="ECO:0000313" key="2">
    <source>
        <dbReference type="EMBL" id="SCQ23088.1"/>
    </source>
</evidence>
<protein>
    <submittedName>
        <fullName evidence="2">B3/4 domain protein</fullName>
    </submittedName>
</protein>
<organism evidence="2 3">
    <name type="scientific">Tannerella forsythia</name>
    <name type="common">Bacteroides forsythus</name>
    <dbReference type="NCBI Taxonomy" id="28112"/>
    <lineage>
        <taxon>Bacteria</taxon>
        <taxon>Pseudomonadati</taxon>
        <taxon>Bacteroidota</taxon>
        <taxon>Bacteroidia</taxon>
        <taxon>Bacteroidales</taxon>
        <taxon>Tannerellaceae</taxon>
        <taxon>Tannerella</taxon>
    </lineage>
</organism>
<gene>
    <name evidence="2" type="ORF">TFUB20_01946</name>
</gene>
<evidence type="ECO:0000259" key="1">
    <source>
        <dbReference type="SMART" id="SM00873"/>
    </source>
</evidence>
<feature type="domain" description="B3/B4 tRNA-binding" evidence="1">
    <location>
        <begin position="6"/>
        <end position="127"/>
    </location>
</feature>
<dbReference type="Gene3D" id="3.50.40.10">
    <property type="entry name" value="Phenylalanyl-trna Synthetase, Chain B, domain 3"/>
    <property type="match status" value="1"/>
</dbReference>
<dbReference type="InterPro" id="IPR020825">
    <property type="entry name" value="Phe-tRNA_synthase-like_B3/B4"/>
</dbReference>
<name>A0A1D3UT14_TANFO</name>
<dbReference type="InterPro" id="IPR005146">
    <property type="entry name" value="B3/B4_tRNA-bd"/>
</dbReference>
<dbReference type="RefSeq" id="WP_080948654.1">
    <property type="nucleotide sequence ID" value="NZ_CALHNL010000035.1"/>
</dbReference>
<reference evidence="2 3" key="1">
    <citation type="submission" date="2016-09" db="EMBL/GenBank/DDBJ databases">
        <authorList>
            <person name="Capua I."/>
            <person name="De Benedictis P."/>
            <person name="Joannis T."/>
            <person name="Lombin L.H."/>
            <person name="Cattoli G."/>
        </authorList>
    </citation>
    <scope>NUCLEOTIDE SEQUENCE [LARGE SCALE GENOMIC DNA]</scope>
    <source>
        <strain evidence="2 3">UB20</strain>
    </source>
</reference>
<accession>A0A1D3UT14</accession>
<dbReference type="AlphaFoldDB" id="A0A1D3UT14"/>
<dbReference type="GO" id="GO:0004826">
    <property type="term" value="F:phenylalanine-tRNA ligase activity"/>
    <property type="evidence" value="ECO:0007669"/>
    <property type="project" value="InterPro"/>
</dbReference>
<dbReference type="PANTHER" id="PTHR39209">
    <property type="match status" value="1"/>
</dbReference>
<dbReference type="GO" id="GO:0003723">
    <property type="term" value="F:RNA binding"/>
    <property type="evidence" value="ECO:0007669"/>
    <property type="project" value="InterPro"/>
</dbReference>
<dbReference type="Proteomes" id="UP000182057">
    <property type="component" value="Unassembled WGS sequence"/>
</dbReference>
<dbReference type="SMART" id="SM00873">
    <property type="entry name" value="B3_4"/>
    <property type="match status" value="1"/>
</dbReference>
<dbReference type="PANTHER" id="PTHR39209:SF2">
    <property type="entry name" value="CYTOPLASMIC PROTEIN"/>
    <property type="match status" value="1"/>
</dbReference>